<sequence length="887" mass="98523">MSFAMTDRCALGVLALLKLGKDFSDVKQADVTKPQNVLASISEVFRCRTCAETIENGSCFNQCPPTSDGDIFAIGCLADQITALLKGATVLFWDSARYRESNQITDCTDGSRHREFLEKVAPTVGGCKVITLMANMDGAQLFESSSKSIWPIILVVNELPKEIRFQMQHMLIYAIWEGQKGETQDVPFTSMLAQLGADLRKINNSDFTIEVNGVKERIKVFVTRMAGDSPAKAEMLNMKYHNGFFGCGVCEAPGYTTAKGGGTNHSYAPTGETFRRRTAKRMVHQTTKQSGSAKAKGMKGIPPVNALPNFSSAEDMVLDDLHFIYIGVGKKIPKIFFGGKKKGDKLPCQLGKNQIEQILTRLRGIKPPPQINRFPRTFTFSDWKAADYRVWMLLFSLPCCIGIVKEEYLEHWALLVESVVLLSQSEISVSRDMPRAEALLKKFCDGFAGLYGENNYGINVHSLEHVTEYVDLHGPLPVNSLFPFEGLNGQIIRHSHGTNIVRKTILRQMMTYQSLRRKMTVVSDPEENRYIARLKRHRIGIPTTGTGWRTYGRPFNQDLEFPPGAHSTCPGKTYDGVDESLYQGRNWQDPNLANISLFETSHVSDRSNSKIVDTLESEDTSQEIVECSNHGQLKLKVEELQASLQAEKDARKVFEEAMLKRLTECESDQAEKDNKLASLKKILDSIKGSRQDTFTLKAIGEDTAQEVVAKYRTAGLNNWRKVAGTFLVENFTAHELATQCPTEAGSKQSKLMKEPLNPARIDKLRRVVMLFVKEIGGAPPSQSDITSKISDFCKHRANGVKTKSNVTAVSADEENVHAQPSPSKRLRVREQRASTPLASLTNESGFQAIHYPNQPSHLENAEVAAASTSSSINFGSPLSSVLDVLNN</sequence>
<reference evidence="4" key="1">
    <citation type="submission" date="2017-01" db="EMBL/GenBank/DDBJ databases">
        <title>Comparative genomics of anhydrobiosis in the tardigrade Hypsibius dujardini.</title>
        <authorList>
            <person name="Yoshida Y."/>
            <person name="Koutsovoulos G."/>
            <person name="Laetsch D."/>
            <person name="Stevens L."/>
            <person name="Kumar S."/>
            <person name="Horikawa D."/>
            <person name="Ishino K."/>
            <person name="Komine S."/>
            <person name="Tomita M."/>
            <person name="Blaxter M."/>
            <person name="Arakawa K."/>
        </authorList>
    </citation>
    <scope>NUCLEOTIDE SEQUENCE [LARGE SCALE GENOMIC DNA]</scope>
    <source>
        <strain evidence="4">Z151</strain>
    </source>
</reference>
<keyword evidence="4" id="KW-1185">Reference proteome</keyword>
<proteinExistence type="predicted"/>
<dbReference type="OrthoDB" id="10010998at2759"/>
<feature type="region of interest" description="Disordered" evidence="2">
    <location>
        <begin position="812"/>
        <end position="841"/>
    </location>
</feature>
<protein>
    <recommendedName>
        <fullName evidence="5">BEN domain-containing protein</fullName>
    </recommendedName>
</protein>
<evidence type="ECO:0000256" key="2">
    <source>
        <dbReference type="SAM" id="MobiDB-lite"/>
    </source>
</evidence>
<name>A0A9X6NJB7_HYPEX</name>
<gene>
    <name evidence="3" type="ORF">BV898_19307</name>
</gene>
<comment type="caution">
    <text evidence="3">The sequence shown here is derived from an EMBL/GenBank/DDBJ whole genome shotgun (WGS) entry which is preliminary data.</text>
</comment>
<accession>A0A9X6NJB7</accession>
<evidence type="ECO:0000313" key="4">
    <source>
        <dbReference type="Proteomes" id="UP000192578"/>
    </source>
</evidence>
<feature type="coiled-coil region" evidence="1">
    <location>
        <begin position="630"/>
        <end position="657"/>
    </location>
</feature>
<dbReference type="PANTHER" id="PTHR46579">
    <property type="entry name" value="F5/8 TYPE C DOMAIN-CONTAINING PROTEIN-RELATED"/>
    <property type="match status" value="1"/>
</dbReference>
<feature type="region of interest" description="Disordered" evidence="2">
    <location>
        <begin position="277"/>
        <end position="298"/>
    </location>
</feature>
<dbReference type="AlphaFoldDB" id="A0A9X6NJB7"/>
<organism evidence="3 4">
    <name type="scientific">Hypsibius exemplaris</name>
    <name type="common">Freshwater tardigrade</name>
    <dbReference type="NCBI Taxonomy" id="2072580"/>
    <lineage>
        <taxon>Eukaryota</taxon>
        <taxon>Metazoa</taxon>
        <taxon>Ecdysozoa</taxon>
        <taxon>Tardigrada</taxon>
        <taxon>Eutardigrada</taxon>
        <taxon>Parachela</taxon>
        <taxon>Hypsibioidea</taxon>
        <taxon>Hypsibiidae</taxon>
        <taxon>Hypsibius</taxon>
    </lineage>
</organism>
<evidence type="ECO:0000313" key="3">
    <source>
        <dbReference type="EMBL" id="OWA54917.1"/>
    </source>
</evidence>
<keyword evidence="1" id="KW-0175">Coiled coil</keyword>
<evidence type="ECO:0008006" key="5">
    <source>
        <dbReference type="Google" id="ProtNLM"/>
    </source>
</evidence>
<dbReference type="EMBL" id="MTYJ01000484">
    <property type="protein sequence ID" value="OWA54917.1"/>
    <property type="molecule type" value="Genomic_DNA"/>
</dbReference>
<evidence type="ECO:0000256" key="1">
    <source>
        <dbReference type="SAM" id="Coils"/>
    </source>
</evidence>
<dbReference type="PANTHER" id="PTHR46579:SF1">
    <property type="entry name" value="F5_8 TYPE C DOMAIN-CONTAINING PROTEIN"/>
    <property type="match status" value="1"/>
</dbReference>
<dbReference type="Proteomes" id="UP000192578">
    <property type="component" value="Unassembled WGS sequence"/>
</dbReference>